<dbReference type="InterPro" id="IPR057739">
    <property type="entry name" value="Glyco_hydro_29_N"/>
</dbReference>
<dbReference type="InterPro" id="IPR017853">
    <property type="entry name" value="GH"/>
</dbReference>
<feature type="domain" description="Glycoside hydrolase family 29 N-terminal" evidence="7">
    <location>
        <begin position="241"/>
        <end position="628"/>
    </location>
</feature>
<dbReference type="SMART" id="SM00812">
    <property type="entry name" value="Alpha_L_fucos"/>
    <property type="match status" value="1"/>
</dbReference>
<keyword evidence="5" id="KW-0326">Glycosidase</keyword>
<evidence type="ECO:0000313" key="9">
    <source>
        <dbReference type="Proteomes" id="UP000824111"/>
    </source>
</evidence>
<dbReference type="GO" id="GO:0005764">
    <property type="term" value="C:lysosome"/>
    <property type="evidence" value="ECO:0007669"/>
    <property type="project" value="TreeGrafter"/>
</dbReference>
<evidence type="ECO:0000256" key="1">
    <source>
        <dbReference type="ARBA" id="ARBA00007951"/>
    </source>
</evidence>
<reference evidence="8" key="1">
    <citation type="submission" date="2020-10" db="EMBL/GenBank/DDBJ databases">
        <authorList>
            <person name="Gilroy R."/>
        </authorList>
    </citation>
    <scope>NUCLEOTIDE SEQUENCE</scope>
    <source>
        <strain evidence="8">ChiSjej4B22-9803</strain>
    </source>
</reference>
<dbReference type="InterPro" id="IPR000933">
    <property type="entry name" value="Glyco_hydro_29"/>
</dbReference>
<protein>
    <recommendedName>
        <fullName evidence="2">alpha-L-fucosidase</fullName>
        <ecNumber evidence="2">3.2.1.51</ecNumber>
    </recommendedName>
</protein>
<feature type="chain" id="PRO_5039349227" description="alpha-L-fucosidase" evidence="6">
    <location>
        <begin position="27"/>
        <end position="799"/>
    </location>
</feature>
<dbReference type="InterPro" id="IPR013783">
    <property type="entry name" value="Ig-like_fold"/>
</dbReference>
<dbReference type="Gene3D" id="2.60.40.10">
    <property type="entry name" value="Immunoglobulins"/>
    <property type="match status" value="1"/>
</dbReference>
<organism evidence="8 9">
    <name type="scientific">Candidatus Avimonoglobus intestinipullorum</name>
    <dbReference type="NCBI Taxonomy" id="2840699"/>
    <lineage>
        <taxon>Bacteria</taxon>
        <taxon>Bacillati</taxon>
        <taxon>Bacillota</taxon>
        <taxon>Clostridia</taxon>
        <taxon>Eubacteriales</taxon>
        <taxon>Candidatus Avimonoglobus</taxon>
    </lineage>
</organism>
<evidence type="ECO:0000256" key="3">
    <source>
        <dbReference type="ARBA" id="ARBA00022729"/>
    </source>
</evidence>
<evidence type="ECO:0000256" key="6">
    <source>
        <dbReference type="SAM" id="SignalP"/>
    </source>
</evidence>
<keyword evidence="3 6" id="KW-0732">Signal</keyword>
<dbReference type="PANTHER" id="PTHR10030:SF37">
    <property type="entry name" value="ALPHA-L-FUCOSIDASE-RELATED"/>
    <property type="match status" value="1"/>
</dbReference>
<keyword evidence="4" id="KW-0378">Hydrolase</keyword>
<sequence>MNLKKWMAALLASSMALANTAVMANAQEVRVESLKFYQLTEDGGKIATEYRDIGTDIVRYQKETTALTTGTIRVVAEVANDADVQKDVTLFAALKTDDGVAKTLAGGETYTLDQAESKKLTADITVEAGKNYTLETFLWDSAAGMTPLENKTVLSPGPTDLAFSFAEPYDRSNPSIILSWNGNGDIASYDVYAEGVFMGNTDQTTYTLDLEPYTPYRISVVGKRADGTLTARSNEIYMMTEDTVESQQQRMSQWEDDRFGMFIHWGGYAAFAGKFQGINTEGQEVDYDCAGGQNGSYAEWIKFGAHIPDDTYKAYVEEHFTAENYDPAEWVRIAKDAGMKYIILTSKHHEGLALFNTAVENGWSAEDTAAKARISMLEEQDMLKQLIKEAAKEGIRVGVYYSQAIDWAQPGSMGWQPQRVARWSQEERDALKQELINAGFTAERADECIYSLMGNCGYDLSEKMIDEVIVPQVEELMNLRVEVDGKEYGIDTLWWDMGQKNYPEFNYKIMKKVVELDPEKKIINNNRILHSGQYTTMPFDFVTPEQSIPSAPEFPYWETCMTMNNNWGYAESDHDFKPSGDLIAKLVHIASMGGNFLLNVGPKADGTFPDESVQLLSAVGDWMEANGESIYATSANPFTGDFSWGTAAAKENKIYLHISQWDGMGQLFVPGLKTEPVSARLITGPDTSAPLDIAPSERYGGYVLSGEALKGAAPYTASSVVVLEFEDENFVAGDNSAKLPVNQNSQTGHVTLQPQQANIVRIDRVSCQKTCETKIKYTSPCQICCQWNRGCEKKDLLTK</sequence>
<comment type="caution">
    <text evidence="8">The sequence shown here is derived from an EMBL/GenBank/DDBJ whole genome shotgun (WGS) entry which is preliminary data.</text>
</comment>
<accession>A0A9D1S5Q7</accession>
<dbReference type="PANTHER" id="PTHR10030">
    <property type="entry name" value="ALPHA-L-FUCOSIDASE"/>
    <property type="match status" value="1"/>
</dbReference>
<comment type="similarity">
    <text evidence="1">Belongs to the glycosyl hydrolase 29 family.</text>
</comment>
<evidence type="ECO:0000256" key="2">
    <source>
        <dbReference type="ARBA" id="ARBA00012662"/>
    </source>
</evidence>
<dbReference type="EMBL" id="DVND01000026">
    <property type="protein sequence ID" value="HIU47960.1"/>
    <property type="molecule type" value="Genomic_DNA"/>
</dbReference>
<dbReference type="SUPFAM" id="SSF51445">
    <property type="entry name" value="(Trans)glycosidases"/>
    <property type="match status" value="1"/>
</dbReference>
<dbReference type="Gene3D" id="3.20.20.80">
    <property type="entry name" value="Glycosidases"/>
    <property type="match status" value="1"/>
</dbReference>
<evidence type="ECO:0000313" key="8">
    <source>
        <dbReference type="EMBL" id="HIU47960.1"/>
    </source>
</evidence>
<dbReference type="EC" id="3.2.1.51" evidence="2"/>
<name>A0A9D1S5Q7_9FIRM</name>
<dbReference type="AlphaFoldDB" id="A0A9D1S5Q7"/>
<reference evidence="8" key="2">
    <citation type="journal article" date="2021" name="PeerJ">
        <title>Extensive microbial diversity within the chicken gut microbiome revealed by metagenomics and culture.</title>
        <authorList>
            <person name="Gilroy R."/>
            <person name="Ravi A."/>
            <person name="Getino M."/>
            <person name="Pursley I."/>
            <person name="Horton D.L."/>
            <person name="Alikhan N.F."/>
            <person name="Baker D."/>
            <person name="Gharbi K."/>
            <person name="Hall N."/>
            <person name="Watson M."/>
            <person name="Adriaenssens E.M."/>
            <person name="Foster-Nyarko E."/>
            <person name="Jarju S."/>
            <person name="Secka A."/>
            <person name="Antonio M."/>
            <person name="Oren A."/>
            <person name="Chaudhuri R.R."/>
            <person name="La Ragione R."/>
            <person name="Hildebrand F."/>
            <person name="Pallen M.J."/>
        </authorList>
    </citation>
    <scope>NUCLEOTIDE SEQUENCE</scope>
    <source>
        <strain evidence="8">ChiSjej4B22-9803</strain>
    </source>
</reference>
<dbReference type="Pfam" id="PF01120">
    <property type="entry name" value="Alpha_L_fucos"/>
    <property type="match status" value="1"/>
</dbReference>
<dbReference type="CDD" id="cd00063">
    <property type="entry name" value="FN3"/>
    <property type="match status" value="1"/>
</dbReference>
<dbReference type="InterPro" id="IPR003961">
    <property type="entry name" value="FN3_dom"/>
</dbReference>
<feature type="signal peptide" evidence="6">
    <location>
        <begin position="1"/>
        <end position="26"/>
    </location>
</feature>
<dbReference type="Proteomes" id="UP000824111">
    <property type="component" value="Unassembled WGS sequence"/>
</dbReference>
<evidence type="ECO:0000256" key="4">
    <source>
        <dbReference type="ARBA" id="ARBA00022801"/>
    </source>
</evidence>
<evidence type="ECO:0000256" key="5">
    <source>
        <dbReference type="ARBA" id="ARBA00023295"/>
    </source>
</evidence>
<evidence type="ECO:0000259" key="7">
    <source>
        <dbReference type="Pfam" id="PF01120"/>
    </source>
</evidence>
<dbReference type="GO" id="GO:0006004">
    <property type="term" value="P:fucose metabolic process"/>
    <property type="evidence" value="ECO:0007669"/>
    <property type="project" value="TreeGrafter"/>
</dbReference>
<dbReference type="InterPro" id="IPR036116">
    <property type="entry name" value="FN3_sf"/>
</dbReference>
<dbReference type="GO" id="GO:0004560">
    <property type="term" value="F:alpha-L-fucosidase activity"/>
    <property type="evidence" value="ECO:0007669"/>
    <property type="project" value="InterPro"/>
</dbReference>
<proteinExistence type="inferred from homology"/>
<gene>
    <name evidence="8" type="ORF">IAB04_01200</name>
</gene>
<dbReference type="GO" id="GO:0016139">
    <property type="term" value="P:glycoside catabolic process"/>
    <property type="evidence" value="ECO:0007669"/>
    <property type="project" value="TreeGrafter"/>
</dbReference>
<dbReference type="SUPFAM" id="SSF49265">
    <property type="entry name" value="Fibronectin type III"/>
    <property type="match status" value="1"/>
</dbReference>